<dbReference type="Pfam" id="PF01965">
    <property type="entry name" value="DJ-1_PfpI"/>
    <property type="match status" value="1"/>
</dbReference>
<dbReference type="AlphaFoldDB" id="A0A6J4QSA2"/>
<dbReference type="InterPro" id="IPR029062">
    <property type="entry name" value="Class_I_gatase-like"/>
</dbReference>
<evidence type="ECO:0000313" key="2">
    <source>
        <dbReference type="EMBL" id="CAA9453538.1"/>
    </source>
</evidence>
<dbReference type="GO" id="GO:0006355">
    <property type="term" value="P:regulation of DNA-templated transcription"/>
    <property type="evidence" value="ECO:0007669"/>
    <property type="project" value="TreeGrafter"/>
</dbReference>
<gene>
    <name evidence="2" type="ORF">AVDCRST_MAG01-01-4877</name>
</gene>
<proteinExistence type="predicted"/>
<feature type="domain" description="DJ-1/PfpI" evidence="1">
    <location>
        <begin position="14"/>
        <end position="173"/>
    </location>
</feature>
<dbReference type="InterPro" id="IPR002818">
    <property type="entry name" value="DJ-1/PfpI"/>
</dbReference>
<sequence>MGASGHLRDGGLSVGMILFPDLTQLDLTGPYEVFARTPGTEVHLLASSPEPVRSEWGLAIVPDSTFSEAPGLDVLFVPGGPGVGPTMEDEEVLGFLARREPEASYVTSVCTGSLVLGAAGLLRGYRAATHWLYTDLLELLGAEPVFERVVKDRNRITGGGVTAGIDFGLALAAEIA</sequence>
<organism evidence="2">
    <name type="scientific">uncultured Rubrobacteraceae bacterium</name>
    <dbReference type="NCBI Taxonomy" id="349277"/>
    <lineage>
        <taxon>Bacteria</taxon>
        <taxon>Bacillati</taxon>
        <taxon>Actinomycetota</taxon>
        <taxon>Rubrobacteria</taxon>
        <taxon>Rubrobacterales</taxon>
        <taxon>Rubrobacteraceae</taxon>
        <taxon>environmental samples</taxon>
    </lineage>
</organism>
<name>A0A6J4QSA2_9ACTN</name>
<feature type="non-terminal residue" evidence="2">
    <location>
        <position position="176"/>
    </location>
</feature>
<protein>
    <submittedName>
        <fullName evidence="2">ThiJ/PfpI family protein</fullName>
    </submittedName>
</protein>
<accession>A0A6J4QSA2</accession>
<reference evidence="2" key="1">
    <citation type="submission" date="2020-02" db="EMBL/GenBank/DDBJ databases">
        <authorList>
            <person name="Meier V. D."/>
        </authorList>
    </citation>
    <scope>NUCLEOTIDE SEQUENCE</scope>
    <source>
        <strain evidence="2">AVDCRST_MAG01</strain>
    </source>
</reference>
<dbReference type="SUPFAM" id="SSF52317">
    <property type="entry name" value="Class I glutamine amidotransferase-like"/>
    <property type="match status" value="1"/>
</dbReference>
<dbReference type="PANTHER" id="PTHR43130:SF2">
    <property type="entry name" value="DJ-1_PFPI DOMAIN-CONTAINING PROTEIN"/>
    <property type="match status" value="1"/>
</dbReference>
<dbReference type="Gene3D" id="3.40.50.880">
    <property type="match status" value="1"/>
</dbReference>
<dbReference type="InterPro" id="IPR052158">
    <property type="entry name" value="INH-QAR"/>
</dbReference>
<dbReference type="EMBL" id="CADCUW010000633">
    <property type="protein sequence ID" value="CAA9453538.1"/>
    <property type="molecule type" value="Genomic_DNA"/>
</dbReference>
<dbReference type="CDD" id="cd03139">
    <property type="entry name" value="GATase1_PfpI_2"/>
    <property type="match status" value="1"/>
</dbReference>
<dbReference type="PANTHER" id="PTHR43130">
    <property type="entry name" value="ARAC-FAMILY TRANSCRIPTIONAL REGULATOR"/>
    <property type="match status" value="1"/>
</dbReference>
<evidence type="ECO:0000259" key="1">
    <source>
        <dbReference type="Pfam" id="PF01965"/>
    </source>
</evidence>